<dbReference type="InterPro" id="IPR005135">
    <property type="entry name" value="Endo/exonuclease/phosphatase"/>
</dbReference>
<proteinExistence type="inferred from homology"/>
<evidence type="ECO:0000256" key="1">
    <source>
        <dbReference type="ARBA" id="ARBA00001936"/>
    </source>
</evidence>
<dbReference type="EMBL" id="JASXSX010000002">
    <property type="protein sequence ID" value="MDT3767858.1"/>
    <property type="molecule type" value="Genomic_DNA"/>
</dbReference>
<evidence type="ECO:0000259" key="7">
    <source>
        <dbReference type="Pfam" id="PF03372"/>
    </source>
</evidence>
<evidence type="ECO:0000256" key="6">
    <source>
        <dbReference type="ARBA" id="ARBA00022842"/>
    </source>
</evidence>
<comment type="caution">
    <text evidence="8">The sequence shown here is derived from an EMBL/GenBank/DDBJ whole genome shotgun (WGS) entry which is preliminary data.</text>
</comment>
<protein>
    <submittedName>
        <fullName evidence="8">Exodeoxyribonuclease III</fullName>
    </submittedName>
</protein>
<evidence type="ECO:0000313" key="8">
    <source>
        <dbReference type="EMBL" id="MDT3767858.1"/>
    </source>
</evidence>
<keyword evidence="6" id="KW-0460">Magnesium</keyword>
<keyword evidence="5" id="KW-0378">Hydrolase</keyword>
<keyword evidence="4" id="KW-0479">Metal-binding</keyword>
<evidence type="ECO:0000256" key="5">
    <source>
        <dbReference type="ARBA" id="ARBA00022801"/>
    </source>
</evidence>
<accession>A0ABU3IBW4</accession>
<dbReference type="InterPro" id="IPR004808">
    <property type="entry name" value="AP_endonuc_1"/>
</dbReference>
<dbReference type="InterPro" id="IPR036691">
    <property type="entry name" value="Endo/exonu/phosph_ase_sf"/>
</dbReference>
<dbReference type="SUPFAM" id="SSF56219">
    <property type="entry name" value="DNase I-like"/>
    <property type="match status" value="1"/>
</dbReference>
<sequence length="274" mass="30451">MSIEISTFNVNGIRAASRKGFAELMAATGPDVVALQEVRASDEIVDKLLGEQWEVVNFPCEVKGRAGVALAVRKNGRVQIDRQSVRFGAQPQGVDAVAVDTGRWLEADMRAGDEVVRVVSAYLHSGQVGTEKMDQKYAHLELVTQRMQELLDADVPTVVCGDLNIVHTERDIKNWKGNHNKSAGVLDEEIAYVDAWLNQGWRDVVRDLVGEEQGPYTWWSYRGKAFDNNAGWRIDYQLASPSLGQRAQAWHVDSADAYDARVSDHAPLRISYGL</sequence>
<dbReference type="PANTHER" id="PTHR43250">
    <property type="entry name" value="EXODEOXYRIBONUCLEASE III"/>
    <property type="match status" value="1"/>
</dbReference>
<dbReference type="Pfam" id="PF03372">
    <property type="entry name" value="Exo_endo_phos"/>
    <property type="match status" value="1"/>
</dbReference>
<comment type="cofactor">
    <cofactor evidence="2">
        <name>Mg(2+)</name>
        <dbReference type="ChEBI" id="CHEBI:18420"/>
    </cofactor>
</comment>
<comment type="cofactor">
    <cofactor evidence="1">
        <name>Mn(2+)</name>
        <dbReference type="ChEBI" id="CHEBI:29035"/>
    </cofactor>
</comment>
<evidence type="ECO:0000256" key="4">
    <source>
        <dbReference type="ARBA" id="ARBA00022723"/>
    </source>
</evidence>
<comment type="similarity">
    <text evidence="3">Belongs to the DNA repair enzymes AP/ExoA family.</text>
</comment>
<dbReference type="Proteomes" id="UP001247542">
    <property type="component" value="Unassembled WGS sequence"/>
</dbReference>
<dbReference type="Gene3D" id="3.60.10.10">
    <property type="entry name" value="Endonuclease/exonuclease/phosphatase"/>
    <property type="match status" value="1"/>
</dbReference>
<gene>
    <name evidence="8" type="ORF">QS713_07270</name>
</gene>
<feature type="domain" description="Endonuclease/exonuclease/phosphatase" evidence="7">
    <location>
        <begin position="7"/>
        <end position="265"/>
    </location>
</feature>
<dbReference type="InterPro" id="IPR037493">
    <property type="entry name" value="ExoIII-like"/>
</dbReference>
<dbReference type="RefSeq" id="WP_313273979.1">
    <property type="nucleotide sequence ID" value="NZ_JASXSX010000002.1"/>
</dbReference>
<name>A0ABU3IBW4_9ACTO</name>
<organism evidence="8 9">
    <name type="scientific">Gleimia hominis</name>
    <dbReference type="NCBI Taxonomy" id="595468"/>
    <lineage>
        <taxon>Bacteria</taxon>
        <taxon>Bacillati</taxon>
        <taxon>Actinomycetota</taxon>
        <taxon>Actinomycetes</taxon>
        <taxon>Actinomycetales</taxon>
        <taxon>Actinomycetaceae</taxon>
        <taxon>Gleimia</taxon>
    </lineage>
</organism>
<dbReference type="PANTHER" id="PTHR43250:SF2">
    <property type="entry name" value="EXODEOXYRIBONUCLEASE III"/>
    <property type="match status" value="1"/>
</dbReference>
<evidence type="ECO:0000256" key="2">
    <source>
        <dbReference type="ARBA" id="ARBA00001946"/>
    </source>
</evidence>
<dbReference type="NCBIfam" id="TIGR00633">
    <property type="entry name" value="xth"/>
    <property type="match status" value="1"/>
</dbReference>
<dbReference type="PROSITE" id="PS51435">
    <property type="entry name" value="AP_NUCLEASE_F1_4"/>
    <property type="match status" value="1"/>
</dbReference>
<evidence type="ECO:0000313" key="9">
    <source>
        <dbReference type="Proteomes" id="UP001247542"/>
    </source>
</evidence>
<keyword evidence="9" id="KW-1185">Reference proteome</keyword>
<dbReference type="PROSITE" id="PS00728">
    <property type="entry name" value="AP_NUCLEASE_F1_3"/>
    <property type="match status" value="1"/>
</dbReference>
<reference evidence="8 9" key="1">
    <citation type="submission" date="2023-06" db="EMBL/GenBank/DDBJ databases">
        <title>Draft genome sequence of Gleimia hominis type strain CCUG 57540T.</title>
        <authorList>
            <person name="Salva-Serra F."/>
            <person name="Cardew S."/>
            <person name="Jensie Markopoulos S."/>
            <person name="Ohlen M."/>
            <person name="Inganas E."/>
            <person name="Svensson-Stadler L."/>
            <person name="Moore E.R.B."/>
        </authorList>
    </citation>
    <scope>NUCLEOTIDE SEQUENCE [LARGE SCALE GENOMIC DNA]</scope>
    <source>
        <strain evidence="8 9">CCUG 57540</strain>
    </source>
</reference>
<evidence type="ECO:0000256" key="3">
    <source>
        <dbReference type="ARBA" id="ARBA00007092"/>
    </source>
</evidence>
<dbReference type="InterPro" id="IPR020848">
    <property type="entry name" value="AP_endonuclease_F1_CS"/>
</dbReference>